<evidence type="ECO:0000313" key="1">
    <source>
        <dbReference type="EMBL" id="MBC5629984.1"/>
    </source>
</evidence>
<dbReference type="EMBL" id="JACOOO010000031">
    <property type="protein sequence ID" value="MBC5629984.1"/>
    <property type="molecule type" value="Genomic_DNA"/>
</dbReference>
<proteinExistence type="predicted"/>
<sequence length="461" mass="54429">MLNVKIIILLNNVDKDICLLGKDIYNKLKIEDNKQYNIHLGQLKVRSAIKCNMNEEESMSFSEEVSNEILIYDDIILNIWRKNENIYLGPVVGVFMPINYCEEIGKGAPPLEAIEHIQEASPHERCMAYCFSVKDIDWENNRIKGYTFRVASNRWEYRWLPMADIIYDRIAHGNEEEKRLVKEERQNLRENSNIRFINPEGSLGKWPLYKKLFMYDEMHKYLPETILYKSFNDIVSMLNKYNFIFIKSSMGSRGEEVFSIEKVDGKYRIDFYNRKLKLVFVENLDLLKNYIDKFIIEKQKYGRVFFVVQQGINLIKYNGHKMDFRITLEKDEYGIWEATNYYAIHSKEHSNITNYCVGGVLHLYEDVYEVLKENYKDVYIPTEDEFGKETIKVAKYIEKQFGTYGEIGMDMAIDEDGHIWLIEGNAKPDKYRVPGIDDMEGPSPQSCAIFKYSKYLAQLRK</sequence>
<dbReference type="RefSeq" id="WP_186860498.1">
    <property type="nucleotide sequence ID" value="NZ_JACOOO010000031.1"/>
</dbReference>
<evidence type="ECO:0000313" key="2">
    <source>
        <dbReference type="Proteomes" id="UP000596929"/>
    </source>
</evidence>
<dbReference type="Proteomes" id="UP000596929">
    <property type="component" value="Unassembled WGS sequence"/>
</dbReference>
<dbReference type="Pfam" id="PF14398">
    <property type="entry name" value="ATPgrasp_YheCD"/>
    <property type="match status" value="1"/>
</dbReference>
<name>A0ABR7DEX5_9CLOT</name>
<organism evidence="1 2">
    <name type="scientific">Clostridium hominis</name>
    <dbReference type="NCBI Taxonomy" id="2763036"/>
    <lineage>
        <taxon>Bacteria</taxon>
        <taxon>Bacillati</taxon>
        <taxon>Bacillota</taxon>
        <taxon>Clostridia</taxon>
        <taxon>Eubacteriales</taxon>
        <taxon>Clostridiaceae</taxon>
        <taxon>Clostridium</taxon>
    </lineage>
</organism>
<gene>
    <name evidence="1" type="ORF">H8S20_14010</name>
</gene>
<comment type="caution">
    <text evidence="1">The sequence shown here is derived from an EMBL/GenBank/DDBJ whole genome shotgun (WGS) entry which is preliminary data.</text>
</comment>
<protein>
    <submittedName>
        <fullName evidence="1">YheC/YheD family protein</fullName>
    </submittedName>
</protein>
<dbReference type="SUPFAM" id="SSF56059">
    <property type="entry name" value="Glutathione synthetase ATP-binding domain-like"/>
    <property type="match status" value="1"/>
</dbReference>
<dbReference type="InterPro" id="IPR026838">
    <property type="entry name" value="YheC/D"/>
</dbReference>
<dbReference type="Gene3D" id="3.30.470.20">
    <property type="entry name" value="ATP-grasp fold, B domain"/>
    <property type="match status" value="1"/>
</dbReference>
<reference evidence="1 2" key="1">
    <citation type="submission" date="2020-08" db="EMBL/GenBank/DDBJ databases">
        <title>Genome public.</title>
        <authorList>
            <person name="Liu C."/>
            <person name="Sun Q."/>
        </authorList>
    </citation>
    <scope>NUCLEOTIDE SEQUENCE [LARGE SCALE GENOMIC DNA]</scope>
    <source>
        <strain evidence="1 2">NSJ-6</strain>
    </source>
</reference>
<accession>A0ABR7DEX5</accession>
<keyword evidence="2" id="KW-1185">Reference proteome</keyword>